<feature type="transmembrane region" description="Helical" evidence="2">
    <location>
        <begin position="942"/>
        <end position="965"/>
    </location>
</feature>
<proteinExistence type="predicted"/>
<keyword evidence="2" id="KW-1133">Transmembrane helix</keyword>
<gene>
    <name evidence="3" type="ORF">AK812_SmicGene40146</name>
</gene>
<keyword evidence="2" id="KW-0472">Membrane</keyword>
<feature type="transmembrane region" description="Helical" evidence="2">
    <location>
        <begin position="1125"/>
        <end position="1147"/>
    </location>
</feature>
<protein>
    <submittedName>
        <fullName evidence="3">Uncharacterized protein</fullName>
    </submittedName>
</protein>
<dbReference type="CDD" id="cd06174">
    <property type="entry name" value="MFS"/>
    <property type="match status" value="1"/>
</dbReference>
<keyword evidence="2" id="KW-0812">Transmembrane</keyword>
<feature type="region of interest" description="Disordered" evidence="1">
    <location>
        <begin position="758"/>
        <end position="801"/>
    </location>
</feature>
<name>A0A1Q9C9E9_SYMMI</name>
<reference evidence="3 4" key="1">
    <citation type="submission" date="2016-02" db="EMBL/GenBank/DDBJ databases">
        <title>Genome analysis of coral dinoflagellate symbionts highlights evolutionary adaptations to a symbiotic lifestyle.</title>
        <authorList>
            <person name="Aranda M."/>
            <person name="Li Y."/>
            <person name="Liew Y.J."/>
            <person name="Baumgarten S."/>
            <person name="Simakov O."/>
            <person name="Wilson M."/>
            <person name="Piel J."/>
            <person name="Ashoor H."/>
            <person name="Bougouffa S."/>
            <person name="Bajic V.B."/>
            <person name="Ryu T."/>
            <person name="Ravasi T."/>
            <person name="Bayer T."/>
            <person name="Micklem G."/>
            <person name="Kim H."/>
            <person name="Bhak J."/>
            <person name="Lajeunesse T.C."/>
            <person name="Voolstra C.R."/>
        </authorList>
    </citation>
    <scope>NUCLEOTIDE SEQUENCE [LARGE SCALE GENOMIC DNA]</scope>
    <source>
        <strain evidence="3 4">CCMP2467</strain>
    </source>
</reference>
<evidence type="ECO:0000256" key="1">
    <source>
        <dbReference type="SAM" id="MobiDB-lite"/>
    </source>
</evidence>
<feature type="transmembrane region" description="Helical" evidence="2">
    <location>
        <begin position="1154"/>
        <end position="1173"/>
    </location>
</feature>
<feature type="transmembrane region" description="Helical" evidence="2">
    <location>
        <begin position="1033"/>
        <end position="1053"/>
    </location>
</feature>
<dbReference type="EMBL" id="LSRX01001470">
    <property type="protein sequence ID" value="OLP79556.1"/>
    <property type="molecule type" value="Genomic_DNA"/>
</dbReference>
<feature type="region of interest" description="Disordered" evidence="1">
    <location>
        <begin position="672"/>
        <end position="692"/>
    </location>
</feature>
<dbReference type="SUPFAM" id="SSF103473">
    <property type="entry name" value="MFS general substrate transporter"/>
    <property type="match status" value="1"/>
</dbReference>
<sequence length="1376" mass="149179">MAEIVDLSLQKLRHDNEVDGIDINIATRLGYVFELAQSAQEKVHTNMVLPSTYSVSLVTMTTVAPTSYSRGECMCQQGFFLHWTTKERGTQLHLRLNVTDTYESSGKYKGWASTAPATCEYCTAEDDCKTGSARHLKDCVRTGDMKRMEELRGDRREEAAAEEKELEPWEDDEVFEAWGRKGAEDPEEGSGVSERSRCGAVRILAVADEPSTGREEEGGGRREDKDGLKPFGRQEPKMCVTVKARAIEQNRNVTIPALTVHDKSMRIIEAKVNTTLEVLANATQKADANATATAKTVRKAVVEAQAEANASYNATAAAEATYTASIRHLLCQAYAEATDTATAVYKVSERLRGEPEPLGPSAPRRGRPWPQAVATAEAKRKVKEDGSKAEIASVASSVAGLQRGCGEKAAGSTPCDYCGGMLGQEVEMALVVVVSSSWEELQKSGFPGFGARLSSSFDAKKPKEATAAARSNGKASAKEIANATRTVTAQGAAGVTVKLKQTGHGKAEAEAERNATVHIQDMATVTKKRTVEVEGVGTMTKEFKATATAKAIVETKACISARQAKQMLSQDSLRQSGVPFARAVYKKAKEKATSSAINLATKAAWTDNLCVREKANEAQVAKYTEEHRSKLEKIALEDAMNSTLGVKKMLQEAAVKEAMAQAVDKVKKAAEDEATKEATKIAQKEARDGLKRKAMVKAREEAQEKANEKAKANAFQEAKEAAEDAAKVLFTPCFPWEILLGRWLASVLVAKASRIAAQGAEGASEDKDKESEEKPSESKAGAKPEKSGDKEDKDAGETSAFPADVSTTAGIELTALASATVNLGSESSAPGGQVQLQLPLAMGFAEELRSHWAAFAVLFFANGMKNLVNQVEVAFARSLVSCTEPLSEVYTGSQWCGDRLEVISVGYSISQRGQAQESFAMLISILMVAVLGSVFGRKVVLLGGLLGTTISVALFILACAMPGWSRVLFVMGQGLQGLLPIGHLAGLIIFDISVKGGGMATYQVKGLLDTIGGLLWGPVLGNFVQYLELVNYSTVWMAIFLMNLCVLSAAVFLMPESMDKTKAEKDGEVDTTSGAFSKVMREVLSYKDVYYNPLSWRFLLMVCIEPCWTHVLGMIPIQLMAYHGWSQSAVTMLILLQPLFLVFMGIVPSLCLRLGYTFMMPACLVYLYTVLILQQLTIAVSDVLPIIMFVAFTLIGGFMPMKEYVDSRFSTPDEIARFKSVEWVIGYVLGMGIGPVYASVFDASAATYTSRSMPNFLACACMIIQCLHVRFIMYPYMRVTLGLMDELENKQKEVFLAVTKGDSPLDQEAWQAAALEKHLGKSFEEAQGPFQALDGFREFCKKESGGTNAETKTFILKLDAALAGLGPVTEELKKAR</sequence>
<feature type="compositionally biased region" description="Basic and acidic residues" evidence="1">
    <location>
        <begin position="150"/>
        <end position="167"/>
    </location>
</feature>
<evidence type="ECO:0000313" key="4">
    <source>
        <dbReference type="Proteomes" id="UP000186817"/>
    </source>
</evidence>
<feature type="region of interest" description="Disordered" evidence="1">
    <location>
        <begin position="207"/>
        <end position="233"/>
    </location>
</feature>
<feature type="transmembrane region" description="Helical" evidence="2">
    <location>
        <begin position="1179"/>
        <end position="1199"/>
    </location>
</feature>
<dbReference type="Proteomes" id="UP000186817">
    <property type="component" value="Unassembled WGS sequence"/>
</dbReference>
<feature type="transmembrane region" description="Helical" evidence="2">
    <location>
        <begin position="1098"/>
        <end position="1119"/>
    </location>
</feature>
<feature type="transmembrane region" description="Helical" evidence="2">
    <location>
        <begin position="977"/>
        <end position="994"/>
    </location>
</feature>
<feature type="compositionally biased region" description="Basic and acidic residues" evidence="1">
    <location>
        <begin position="764"/>
        <end position="796"/>
    </location>
</feature>
<keyword evidence="4" id="KW-1185">Reference proteome</keyword>
<feature type="transmembrane region" description="Helical" evidence="2">
    <location>
        <begin position="1220"/>
        <end position="1241"/>
    </location>
</feature>
<feature type="compositionally biased region" description="Basic and acidic residues" evidence="1">
    <location>
        <begin position="211"/>
        <end position="233"/>
    </location>
</feature>
<evidence type="ECO:0000313" key="3">
    <source>
        <dbReference type="EMBL" id="OLP79556.1"/>
    </source>
</evidence>
<dbReference type="InterPro" id="IPR036259">
    <property type="entry name" value="MFS_trans_sf"/>
</dbReference>
<accession>A0A1Q9C9E9</accession>
<dbReference type="OrthoDB" id="419891at2759"/>
<comment type="caution">
    <text evidence="3">The sequence shown here is derived from an EMBL/GenBank/DDBJ whole genome shotgun (WGS) entry which is preliminary data.</text>
</comment>
<feature type="transmembrane region" description="Helical" evidence="2">
    <location>
        <begin position="918"/>
        <end position="935"/>
    </location>
</feature>
<feature type="transmembrane region" description="Helical" evidence="2">
    <location>
        <begin position="1253"/>
        <end position="1273"/>
    </location>
</feature>
<feature type="region of interest" description="Disordered" evidence="1">
    <location>
        <begin position="150"/>
        <end position="169"/>
    </location>
</feature>
<feature type="transmembrane region" description="Helical" evidence="2">
    <location>
        <begin position="1006"/>
        <end position="1027"/>
    </location>
</feature>
<organism evidence="3 4">
    <name type="scientific">Symbiodinium microadriaticum</name>
    <name type="common">Dinoflagellate</name>
    <name type="synonym">Zooxanthella microadriatica</name>
    <dbReference type="NCBI Taxonomy" id="2951"/>
    <lineage>
        <taxon>Eukaryota</taxon>
        <taxon>Sar</taxon>
        <taxon>Alveolata</taxon>
        <taxon>Dinophyceae</taxon>
        <taxon>Suessiales</taxon>
        <taxon>Symbiodiniaceae</taxon>
        <taxon>Symbiodinium</taxon>
    </lineage>
</organism>
<evidence type="ECO:0000256" key="2">
    <source>
        <dbReference type="SAM" id="Phobius"/>
    </source>
</evidence>